<dbReference type="AlphaFoldDB" id="A0A194UTU1"/>
<dbReference type="Gene3D" id="1.50.10.10">
    <property type="match status" value="1"/>
</dbReference>
<dbReference type="OrthoDB" id="7771656at2759"/>
<dbReference type="InterPro" id="IPR012341">
    <property type="entry name" value="6hp_glycosidase-like_sf"/>
</dbReference>
<dbReference type="InterPro" id="IPR008928">
    <property type="entry name" value="6-hairpin_glycosidase_sf"/>
</dbReference>
<dbReference type="PANTHER" id="PTHR31047">
    <property type="entry name" value="MEIOTICALLY UP-REGULATED GENE 157 PROTEIN"/>
    <property type="match status" value="1"/>
</dbReference>
<keyword evidence="3" id="KW-1185">Reference proteome</keyword>
<name>A0A194UTU1_CYTMA</name>
<dbReference type="GO" id="GO:0003824">
    <property type="term" value="F:catalytic activity"/>
    <property type="evidence" value="ECO:0007669"/>
    <property type="project" value="UniProtKB-ARBA"/>
</dbReference>
<sequence length="548" mass="61301">MRWLQSSLPVLSLLPLGSGATGVLGQVQERPLVDDSAVNWAEACPDYAKYSKYPHPPYSEGPLQLPFQRPHPHCRTFHSDVVEKVIEDVTSRMKDPDMARLFENAFPSTTDTTVKFHTDGTTKYNKKGLGHNALHPSAWEGPQSFIITGDIMAEWLRDSCNQLSPYMPLAKKDKAIYDLILGAINTQSEYVIESPYCNAFQPPPISGLKNSYNGQDDFVHPAYEPSFVFECKYELDSLGHFLTLANDFYEATGSVDFVNKRFILALETVMEVLEQQSQSTFDPATGRYRRNTYTFKRQTFVGTETLNLDGIGNPLNYGSGLVRSAFRPSDDATILGFFIPANAMVAMELKRTAALLKTTSETGLAQKLEHWSKTIEDGIWKHGVVQHAKFGSVFAYEVDGYGSSILMDDANYPSLLALPLMGFVTADNDVYKNTRKMLLSRDSNPYYLEGKEFRGIGGPHIGLMNAWPMSLLIQAQTTEDEGEIMGCLDLVLKSAKLGLIHESIDVNSRQLYTRSWFAWANGVFAETILDLASRKPHLIFKDATPYEV</sequence>
<protein>
    <recommendedName>
        <fullName evidence="4">Meiotically up-regulated gene 157 protein</fullName>
    </recommendedName>
</protein>
<feature type="signal peptide" evidence="1">
    <location>
        <begin position="1"/>
        <end position="19"/>
    </location>
</feature>
<feature type="chain" id="PRO_5008265845" description="Meiotically up-regulated gene 157 protein" evidence="1">
    <location>
        <begin position="20"/>
        <end position="548"/>
    </location>
</feature>
<dbReference type="Pfam" id="PF06824">
    <property type="entry name" value="Glyco_hydro_125"/>
    <property type="match status" value="1"/>
</dbReference>
<dbReference type="GO" id="GO:0005975">
    <property type="term" value="P:carbohydrate metabolic process"/>
    <property type="evidence" value="ECO:0007669"/>
    <property type="project" value="InterPro"/>
</dbReference>
<dbReference type="STRING" id="694573.A0A194UTU1"/>
<dbReference type="SUPFAM" id="SSF48208">
    <property type="entry name" value="Six-hairpin glycosidases"/>
    <property type="match status" value="1"/>
</dbReference>
<evidence type="ECO:0000313" key="3">
    <source>
        <dbReference type="Proteomes" id="UP000078576"/>
    </source>
</evidence>
<dbReference type="SMART" id="SM01149">
    <property type="entry name" value="DUF1237"/>
    <property type="match status" value="1"/>
</dbReference>
<reference evidence="3" key="1">
    <citation type="submission" date="2014-12" db="EMBL/GenBank/DDBJ databases">
        <title>Genome Sequence of Valsa Canker Pathogens Uncovers a Specific Adaption of Colonization on Woody Bark.</title>
        <authorList>
            <person name="Yin Z."/>
            <person name="Liu H."/>
            <person name="Gao X."/>
            <person name="Li Z."/>
            <person name="Song N."/>
            <person name="Ke X."/>
            <person name="Dai Q."/>
            <person name="Wu Y."/>
            <person name="Sun Y."/>
            <person name="Xu J.-R."/>
            <person name="Kang Z.K."/>
            <person name="Wang L."/>
            <person name="Huang L."/>
        </authorList>
    </citation>
    <scope>NUCLEOTIDE SEQUENCE [LARGE SCALE GENOMIC DNA]</scope>
    <source>
        <strain evidence="3">SXYL134</strain>
    </source>
</reference>
<evidence type="ECO:0000256" key="1">
    <source>
        <dbReference type="SAM" id="SignalP"/>
    </source>
</evidence>
<dbReference type="EMBL" id="KN714678">
    <property type="protein sequence ID" value="KUI55115.1"/>
    <property type="molecule type" value="Genomic_DNA"/>
</dbReference>
<dbReference type="InterPro" id="IPR008313">
    <property type="entry name" value="GH125"/>
</dbReference>
<evidence type="ECO:0008006" key="4">
    <source>
        <dbReference type="Google" id="ProtNLM"/>
    </source>
</evidence>
<accession>A0A194UTU1</accession>
<gene>
    <name evidence="2" type="ORF">VP1G_02569</name>
</gene>
<organism evidence="2 3">
    <name type="scientific">Cytospora mali</name>
    <name type="common">Apple Valsa canker fungus</name>
    <name type="synonym">Valsa mali</name>
    <dbReference type="NCBI Taxonomy" id="578113"/>
    <lineage>
        <taxon>Eukaryota</taxon>
        <taxon>Fungi</taxon>
        <taxon>Dikarya</taxon>
        <taxon>Ascomycota</taxon>
        <taxon>Pezizomycotina</taxon>
        <taxon>Sordariomycetes</taxon>
        <taxon>Sordariomycetidae</taxon>
        <taxon>Diaporthales</taxon>
        <taxon>Cytosporaceae</taxon>
        <taxon>Cytospora</taxon>
    </lineage>
</organism>
<keyword evidence="1" id="KW-0732">Signal</keyword>
<dbReference type="PIRSF" id="PIRSF028846">
    <property type="entry name" value="UCP028846"/>
    <property type="match status" value="1"/>
</dbReference>
<dbReference type="Proteomes" id="UP000078576">
    <property type="component" value="Unassembled WGS sequence"/>
</dbReference>
<dbReference type="PANTHER" id="PTHR31047:SF0">
    <property type="entry name" value="MEIOTICALLY UP-REGULATED GENE 157 PROTEIN"/>
    <property type="match status" value="1"/>
</dbReference>
<evidence type="ECO:0000313" key="2">
    <source>
        <dbReference type="EMBL" id="KUI55115.1"/>
    </source>
</evidence>
<proteinExistence type="predicted"/>